<keyword evidence="3" id="KW-1185">Reference proteome</keyword>
<dbReference type="SUPFAM" id="SSF56300">
    <property type="entry name" value="Metallo-dependent phosphatases"/>
    <property type="match status" value="1"/>
</dbReference>
<dbReference type="InterPro" id="IPR004843">
    <property type="entry name" value="Calcineurin-like_PHP"/>
</dbReference>
<dbReference type="InterPro" id="IPR029052">
    <property type="entry name" value="Metallo-depent_PP-like"/>
</dbReference>
<protein>
    <submittedName>
        <fullName evidence="2">Metallo-dependent phosphatase</fullName>
    </submittedName>
</protein>
<evidence type="ECO:0000259" key="1">
    <source>
        <dbReference type="Pfam" id="PF00149"/>
    </source>
</evidence>
<accession>A0A6A6EW20</accession>
<dbReference type="PANTHER" id="PTHR12905">
    <property type="entry name" value="METALLOPHOSPHOESTERASE"/>
    <property type="match status" value="1"/>
</dbReference>
<organism evidence="2 3">
    <name type="scientific">Zopfia rhizophila CBS 207.26</name>
    <dbReference type="NCBI Taxonomy" id="1314779"/>
    <lineage>
        <taxon>Eukaryota</taxon>
        <taxon>Fungi</taxon>
        <taxon>Dikarya</taxon>
        <taxon>Ascomycota</taxon>
        <taxon>Pezizomycotina</taxon>
        <taxon>Dothideomycetes</taxon>
        <taxon>Dothideomycetes incertae sedis</taxon>
        <taxon>Zopfiaceae</taxon>
        <taxon>Zopfia</taxon>
    </lineage>
</organism>
<dbReference type="Proteomes" id="UP000800200">
    <property type="component" value="Unassembled WGS sequence"/>
</dbReference>
<dbReference type="InterPro" id="IPR051693">
    <property type="entry name" value="UPF0046_metallophosphoest"/>
</dbReference>
<feature type="domain" description="Calcineurin-like phosphoesterase" evidence="1">
    <location>
        <begin position="15"/>
        <end position="211"/>
    </location>
</feature>
<evidence type="ECO:0000313" key="3">
    <source>
        <dbReference type="Proteomes" id="UP000800200"/>
    </source>
</evidence>
<dbReference type="OrthoDB" id="630188at2759"/>
<reference evidence="2" key="1">
    <citation type="journal article" date="2020" name="Stud. Mycol.">
        <title>101 Dothideomycetes genomes: a test case for predicting lifestyles and emergence of pathogens.</title>
        <authorList>
            <person name="Haridas S."/>
            <person name="Albert R."/>
            <person name="Binder M."/>
            <person name="Bloem J."/>
            <person name="Labutti K."/>
            <person name="Salamov A."/>
            <person name="Andreopoulos B."/>
            <person name="Baker S."/>
            <person name="Barry K."/>
            <person name="Bills G."/>
            <person name="Bluhm B."/>
            <person name="Cannon C."/>
            <person name="Castanera R."/>
            <person name="Culley D."/>
            <person name="Daum C."/>
            <person name="Ezra D."/>
            <person name="Gonzalez J."/>
            <person name="Henrissat B."/>
            <person name="Kuo A."/>
            <person name="Liang C."/>
            <person name="Lipzen A."/>
            <person name="Lutzoni F."/>
            <person name="Magnuson J."/>
            <person name="Mondo S."/>
            <person name="Nolan M."/>
            <person name="Ohm R."/>
            <person name="Pangilinan J."/>
            <person name="Park H.-J."/>
            <person name="Ramirez L."/>
            <person name="Alfaro M."/>
            <person name="Sun H."/>
            <person name="Tritt A."/>
            <person name="Yoshinaga Y."/>
            <person name="Zwiers L.-H."/>
            <person name="Turgeon B."/>
            <person name="Goodwin S."/>
            <person name="Spatafora J."/>
            <person name="Crous P."/>
            <person name="Grigoriev I."/>
        </authorList>
    </citation>
    <scope>NUCLEOTIDE SEQUENCE</scope>
    <source>
        <strain evidence="2">CBS 207.26</strain>
    </source>
</reference>
<dbReference type="Gene3D" id="3.60.21.10">
    <property type="match status" value="1"/>
</dbReference>
<dbReference type="AlphaFoldDB" id="A0A6A6EW20"/>
<dbReference type="Pfam" id="PF00149">
    <property type="entry name" value="Metallophos"/>
    <property type="match status" value="1"/>
</dbReference>
<dbReference type="GO" id="GO:0016787">
    <property type="term" value="F:hydrolase activity"/>
    <property type="evidence" value="ECO:0007669"/>
    <property type="project" value="InterPro"/>
</dbReference>
<name>A0A6A6EW20_9PEZI</name>
<gene>
    <name evidence="2" type="ORF">K469DRAFT_698533</name>
</gene>
<proteinExistence type="predicted"/>
<dbReference type="CDD" id="cd07379">
    <property type="entry name" value="MPP_239FB"/>
    <property type="match status" value="1"/>
</dbReference>
<evidence type="ECO:0000313" key="2">
    <source>
        <dbReference type="EMBL" id="KAF2194969.1"/>
    </source>
</evidence>
<dbReference type="PANTHER" id="PTHR12905:SF16">
    <property type="entry name" value="SER_THR PROTEIN PHOSPHATASE FAMILY PROTEIN (AFU_ORTHOLOGUE AFUA_1G06000)"/>
    <property type="match status" value="1"/>
</dbReference>
<dbReference type="EMBL" id="ML994610">
    <property type="protein sequence ID" value="KAF2194969.1"/>
    <property type="molecule type" value="Genomic_DNA"/>
</dbReference>
<sequence>MTSEYFNTPQMRKTRVVCISDTHNQTPKLPKGDVLVHAGDLSNQGSYTELKKTVDWLEKANFEAKIVIAGNHDITLDTDFYKQHGSSWRWPKPQDPEQCQKLFLESPSITYLQNEAVSIYLSSPTGPQTCFKVFGSPCTPKLWNWAFQYDATEASQLWNAIPLDTDIVVTHTPPKNHCDVSGRKEMSGCEVLRKALYRVRPMLSIFGHIHEARGVERVRWNMNSPGDGCLEDSVEVWKDPGVGNNKQSLVDLTAKGGRPLDNSSALTRHNKSFSLVSPSPMRDSGGEFTNLWPDGFNSTSRPEGSPAFDNEARGKAMLGGTIEDRQAPSMSDIGLVSKSDVEVDGRRRGQLETCMINAAFMAGSWGGGHKRFNKPIVVDVDLPVWNELAA</sequence>